<sequence>MSIVSDSSLGWRILKQNQKNGQLGSLNEGNNLFSNTSSFSICILNVFS</sequence>
<dbReference type="EMBL" id="GBRH01198894">
    <property type="protein sequence ID" value="JAD99001.1"/>
    <property type="molecule type" value="Transcribed_RNA"/>
</dbReference>
<name>A0A0A9EG00_ARUDO</name>
<dbReference type="AlphaFoldDB" id="A0A0A9EG00"/>
<reference evidence="1" key="2">
    <citation type="journal article" date="2015" name="Data Brief">
        <title>Shoot transcriptome of the giant reed, Arundo donax.</title>
        <authorList>
            <person name="Barrero R.A."/>
            <person name="Guerrero F.D."/>
            <person name="Moolhuijzen P."/>
            <person name="Goolsby J.A."/>
            <person name="Tidwell J."/>
            <person name="Bellgard S.E."/>
            <person name="Bellgard M.I."/>
        </authorList>
    </citation>
    <scope>NUCLEOTIDE SEQUENCE</scope>
    <source>
        <tissue evidence="1">Shoot tissue taken approximately 20 cm above the soil surface</tissue>
    </source>
</reference>
<reference evidence="1" key="1">
    <citation type="submission" date="2014-09" db="EMBL/GenBank/DDBJ databases">
        <authorList>
            <person name="Magalhaes I.L.F."/>
            <person name="Oliveira U."/>
            <person name="Santos F.R."/>
            <person name="Vidigal T.H.D.A."/>
            <person name="Brescovit A.D."/>
            <person name="Santos A.J."/>
        </authorList>
    </citation>
    <scope>NUCLEOTIDE SEQUENCE</scope>
    <source>
        <tissue evidence="1">Shoot tissue taken approximately 20 cm above the soil surface</tissue>
    </source>
</reference>
<accession>A0A0A9EG00</accession>
<protein>
    <submittedName>
        <fullName evidence="1">Uncharacterized protein</fullName>
    </submittedName>
</protein>
<evidence type="ECO:0000313" key="1">
    <source>
        <dbReference type="EMBL" id="JAD99001.1"/>
    </source>
</evidence>
<organism evidence="1">
    <name type="scientific">Arundo donax</name>
    <name type="common">Giant reed</name>
    <name type="synonym">Donax arundinaceus</name>
    <dbReference type="NCBI Taxonomy" id="35708"/>
    <lineage>
        <taxon>Eukaryota</taxon>
        <taxon>Viridiplantae</taxon>
        <taxon>Streptophyta</taxon>
        <taxon>Embryophyta</taxon>
        <taxon>Tracheophyta</taxon>
        <taxon>Spermatophyta</taxon>
        <taxon>Magnoliopsida</taxon>
        <taxon>Liliopsida</taxon>
        <taxon>Poales</taxon>
        <taxon>Poaceae</taxon>
        <taxon>PACMAD clade</taxon>
        <taxon>Arundinoideae</taxon>
        <taxon>Arundineae</taxon>
        <taxon>Arundo</taxon>
    </lineage>
</organism>
<proteinExistence type="predicted"/>